<dbReference type="PRINTS" id="PR01345">
    <property type="entry name" value="CERVTRCPTASE"/>
</dbReference>
<dbReference type="GO" id="GO:0003824">
    <property type="term" value="F:catalytic activity"/>
    <property type="evidence" value="ECO:0007669"/>
    <property type="project" value="InterPro"/>
</dbReference>
<dbReference type="CDD" id="cd01650">
    <property type="entry name" value="RT_nLTR_like"/>
    <property type="match status" value="1"/>
</dbReference>
<gene>
    <name evidence="3" type="ORF">MENT_LOCUS34790</name>
</gene>
<evidence type="ECO:0000313" key="3">
    <source>
        <dbReference type="EMBL" id="CAD2182567.1"/>
    </source>
</evidence>
<reference evidence="3 4" key="1">
    <citation type="submission" date="2020-08" db="EMBL/GenBank/DDBJ databases">
        <authorList>
            <person name="Koutsovoulos G."/>
            <person name="Danchin GJ E."/>
        </authorList>
    </citation>
    <scope>NUCLEOTIDE SEQUENCE [LARGE SCALE GENOMIC DNA]</scope>
</reference>
<dbReference type="InterPro" id="IPR043502">
    <property type="entry name" value="DNA/RNA_pol_sf"/>
</dbReference>
<dbReference type="PANTHER" id="PTHR33395">
    <property type="entry name" value="TRANSCRIPTASE, PUTATIVE-RELATED-RELATED"/>
    <property type="match status" value="1"/>
</dbReference>
<evidence type="ECO:0000313" key="4">
    <source>
        <dbReference type="Proteomes" id="UP000580250"/>
    </source>
</evidence>
<dbReference type="AlphaFoldDB" id="A0A6V7W5W4"/>
<dbReference type="GO" id="GO:0061343">
    <property type="term" value="P:cell adhesion involved in heart morphogenesis"/>
    <property type="evidence" value="ECO:0007669"/>
    <property type="project" value="TreeGrafter"/>
</dbReference>
<dbReference type="InterPro" id="IPR036691">
    <property type="entry name" value="Endo/exonu/phosph_ase_sf"/>
</dbReference>
<feature type="region of interest" description="Disordered" evidence="1">
    <location>
        <begin position="1"/>
        <end position="24"/>
    </location>
</feature>
<evidence type="ECO:0000256" key="1">
    <source>
        <dbReference type="SAM" id="MobiDB-lite"/>
    </source>
</evidence>
<dbReference type="GO" id="GO:0007508">
    <property type="term" value="P:larval heart development"/>
    <property type="evidence" value="ECO:0007669"/>
    <property type="project" value="TreeGrafter"/>
</dbReference>
<evidence type="ECO:0000259" key="2">
    <source>
        <dbReference type="PROSITE" id="PS50878"/>
    </source>
</evidence>
<dbReference type="SUPFAM" id="SSF56219">
    <property type="entry name" value="DNase I-like"/>
    <property type="match status" value="1"/>
</dbReference>
<organism evidence="3 4">
    <name type="scientific">Meloidogyne enterolobii</name>
    <name type="common">Root-knot nematode worm</name>
    <name type="synonym">Meloidogyne mayaguensis</name>
    <dbReference type="NCBI Taxonomy" id="390850"/>
    <lineage>
        <taxon>Eukaryota</taxon>
        <taxon>Metazoa</taxon>
        <taxon>Ecdysozoa</taxon>
        <taxon>Nematoda</taxon>
        <taxon>Chromadorea</taxon>
        <taxon>Rhabditida</taxon>
        <taxon>Tylenchina</taxon>
        <taxon>Tylenchomorpha</taxon>
        <taxon>Tylenchoidea</taxon>
        <taxon>Meloidogynidae</taxon>
        <taxon>Meloidogyninae</taxon>
        <taxon>Meloidogyne</taxon>
    </lineage>
</organism>
<dbReference type="Pfam" id="PF00078">
    <property type="entry name" value="RVT_1"/>
    <property type="match status" value="1"/>
</dbReference>
<proteinExistence type="predicted"/>
<dbReference type="PANTHER" id="PTHR33395:SF22">
    <property type="entry name" value="REVERSE TRANSCRIPTASE DOMAIN-CONTAINING PROTEIN"/>
    <property type="match status" value="1"/>
</dbReference>
<dbReference type="GO" id="GO:0031012">
    <property type="term" value="C:extracellular matrix"/>
    <property type="evidence" value="ECO:0007669"/>
    <property type="project" value="TreeGrafter"/>
</dbReference>
<accession>A0A6V7W5W4</accession>
<dbReference type="Proteomes" id="UP000580250">
    <property type="component" value="Unassembled WGS sequence"/>
</dbReference>
<dbReference type="EMBL" id="CAJEWN010000435">
    <property type="protein sequence ID" value="CAD2182567.1"/>
    <property type="molecule type" value="Genomic_DNA"/>
</dbReference>
<dbReference type="PROSITE" id="PS50878">
    <property type="entry name" value="RT_POL"/>
    <property type="match status" value="1"/>
</dbReference>
<protein>
    <recommendedName>
        <fullName evidence="2">Reverse transcriptase domain-containing protein</fullName>
    </recommendedName>
</protein>
<feature type="compositionally biased region" description="Basic and acidic residues" evidence="1">
    <location>
        <begin position="10"/>
        <end position="23"/>
    </location>
</feature>
<sequence>MTQHQQISQHHIDNSIAEKERKRSVVISGLPSSKQALPSARANEDRQNVNCILDKLGIEICPQSVYRLGKDLPTRKGVPPLLKVVFPSSYFQTATLRNWSKQHNNIKQSPIFKNLGIRESMTLEERTNRKKLQAQCTQKRSEDKGDWIIYANTITLRENIPNLRERYLCHSHIQKPLNLRNTTGLNIPNKSINTYNKDKQTSNLKSVLINSRSLINKIKEFKNFILQNQYDIICVTETWMQDNIMLSNELNAKGKYSVFTCNRSSKKKKKGGGVAILTLNPIKAAEVYTQTQFGYELIIIDIIKKGSPNLRLILIYFPPNLTKNANEQLIKTLRKFYTLNTLICGDLNKPKINWNTLSSSLTMDEIFLDFIANYQFKQLIKDPTHISGSILDLIITNKINLIDNIQVKDGFSTSDHFRVDFNIKFTKELTQNILYRAFTKTNINRIKPIVAYNLSLMEAFPTTSKSVNEKFDNFLLLFQNIIEQNIPFAPNKNQSRQHYPSHIQKAIKDKYTLFKQMKQNPSLRIEYNKMSNKIKYLVRNYENNSISKISNNKDLIHKHIKTSIKSRHPIPVLINNNEYLIEDSKKCQAFATHFSALFNNIPKNQNLTNTFPIISQNHIEDIDFDIITVANTLKALPNKNSSTQDDIPYKILKNFHDIIAPSLCETFRISLDTGEIPDKWKHSTIIPIFKNGNKSDIKNYRPISLTSTTCRIFEKIIHSEVMKFLIENDLLSKNQFGFLPKRSTTTQLIFTLNKWYEGLLHKKNIDVIYIDLQKAFDQVPTQYLLNKLYSYGIRGKIHTWIGNFLKNRTFSVRINKEESTTLPIFSGVPQGSILAPLLFTIYINDLPSKLGDNIFTSLYADDIKITHIYKTQDNLLQEKIDILNSWAKDWGLNISLNKSYVFNIGSKNSKKPYNILDHELQHVETVKDLGILIDHKLTFKKHIKNICKLGYLRSHQVLRHIHTSNPKTWGNIFKTYILPTLEYGSPIWNPISKELTKDLERVQKFFTKIALLKCKRKNLNYTERLKLFQLEPLQVRRYFIDVITMYKILFNHTSLIPNELFTLNTRPSRKHDYIIQVSDKNAKTINSFINRTVNIWNLIPKNILTGHTLNNFKINLRPTLPHILQKLKIIT</sequence>
<name>A0A6V7W5W4_MELEN</name>
<dbReference type="SUPFAM" id="SSF56672">
    <property type="entry name" value="DNA/RNA polymerases"/>
    <property type="match status" value="1"/>
</dbReference>
<comment type="caution">
    <text evidence="3">The sequence shown here is derived from an EMBL/GenBank/DDBJ whole genome shotgun (WGS) entry which is preliminary data.</text>
</comment>
<dbReference type="OrthoDB" id="5866776at2759"/>
<dbReference type="InterPro" id="IPR005135">
    <property type="entry name" value="Endo/exonuclease/phosphatase"/>
</dbReference>
<dbReference type="Pfam" id="PF14529">
    <property type="entry name" value="Exo_endo_phos_2"/>
    <property type="match status" value="1"/>
</dbReference>
<dbReference type="InterPro" id="IPR000477">
    <property type="entry name" value="RT_dom"/>
</dbReference>
<dbReference type="Gene3D" id="3.60.10.10">
    <property type="entry name" value="Endonuclease/exonuclease/phosphatase"/>
    <property type="match status" value="1"/>
</dbReference>
<feature type="domain" description="Reverse transcriptase" evidence="2">
    <location>
        <begin position="669"/>
        <end position="920"/>
    </location>
</feature>